<dbReference type="Gene3D" id="3.20.20.70">
    <property type="entry name" value="Aldolase class I"/>
    <property type="match status" value="1"/>
</dbReference>
<dbReference type="PRINTS" id="PR00146">
    <property type="entry name" value="DHPICSNTHASE"/>
</dbReference>
<feature type="binding site" evidence="3">
    <location>
        <position position="222"/>
    </location>
    <ligand>
        <name>pyruvate</name>
        <dbReference type="ChEBI" id="CHEBI:15361"/>
    </ligand>
</feature>
<evidence type="ECO:0000313" key="4">
    <source>
        <dbReference type="EMBL" id="KRZ98365.1"/>
    </source>
</evidence>
<dbReference type="RefSeq" id="XP_015464468.1">
    <property type="nucleotide sequence ID" value="XM_015614703.1"/>
</dbReference>
<dbReference type="SUPFAM" id="SSF51569">
    <property type="entry name" value="Aldolase"/>
    <property type="match status" value="1"/>
</dbReference>
<dbReference type="Proteomes" id="UP000054251">
    <property type="component" value="Unassembled WGS sequence"/>
</dbReference>
<dbReference type="InterPro" id="IPR013785">
    <property type="entry name" value="Aldolase_TIM"/>
</dbReference>
<reference evidence="4 5" key="1">
    <citation type="submission" date="2015-11" db="EMBL/GenBank/DDBJ databases">
        <title>The genome of Debaryomyces fabryi.</title>
        <authorList>
            <person name="Tafer H."/>
            <person name="Lopandic K."/>
        </authorList>
    </citation>
    <scope>NUCLEOTIDE SEQUENCE [LARGE SCALE GENOMIC DNA]</scope>
    <source>
        <strain evidence="4 5">CBS 789</strain>
    </source>
</reference>
<feature type="active site" description="Schiff-base intermediate with substrate" evidence="2">
    <location>
        <position position="176"/>
    </location>
</feature>
<accession>A0A0V1PQ52</accession>
<keyword evidence="5" id="KW-1185">Reference proteome</keyword>
<dbReference type="PIRSF" id="PIRSF001365">
    <property type="entry name" value="DHDPS"/>
    <property type="match status" value="1"/>
</dbReference>
<dbReference type="EMBL" id="LMYN01000313">
    <property type="protein sequence ID" value="KRZ98365.1"/>
    <property type="molecule type" value="Genomic_DNA"/>
</dbReference>
<dbReference type="Pfam" id="PF00701">
    <property type="entry name" value="DHDPS"/>
    <property type="match status" value="1"/>
</dbReference>
<evidence type="ECO:0000256" key="2">
    <source>
        <dbReference type="PIRSR" id="PIRSR001365-1"/>
    </source>
</evidence>
<keyword evidence="1" id="KW-0456">Lyase</keyword>
<feature type="active site" description="Proton donor/acceptor" evidence="2">
    <location>
        <position position="147"/>
    </location>
</feature>
<dbReference type="GeneID" id="26842883"/>
<dbReference type="OrthoDB" id="191315at2759"/>
<evidence type="ECO:0000256" key="3">
    <source>
        <dbReference type="PIRSR" id="PIRSR001365-2"/>
    </source>
</evidence>
<evidence type="ECO:0000313" key="5">
    <source>
        <dbReference type="Proteomes" id="UP000054251"/>
    </source>
</evidence>
<dbReference type="PANTHER" id="PTHR12128:SF68">
    <property type="entry name" value="DIHYDRODIPICOLINATE SYNTHETASE"/>
    <property type="match status" value="1"/>
</dbReference>
<protein>
    <recommendedName>
        <fullName evidence="6">4-hydroxy-2-oxoglutarate aldolase, mitochondrial</fullName>
    </recommendedName>
</protein>
<comment type="similarity">
    <text evidence="1">Belongs to the DapA family.</text>
</comment>
<dbReference type="InterPro" id="IPR002220">
    <property type="entry name" value="DapA-like"/>
</dbReference>
<proteinExistence type="inferred from homology"/>
<organism evidence="4 5">
    <name type="scientific">Debaryomyces fabryi</name>
    <dbReference type="NCBI Taxonomy" id="58627"/>
    <lineage>
        <taxon>Eukaryota</taxon>
        <taxon>Fungi</taxon>
        <taxon>Dikarya</taxon>
        <taxon>Ascomycota</taxon>
        <taxon>Saccharomycotina</taxon>
        <taxon>Pichiomycetes</taxon>
        <taxon>Debaryomycetaceae</taxon>
        <taxon>Debaryomyces</taxon>
    </lineage>
</organism>
<sequence length="316" mass="34938">MTTGKDTTIPEGIYSPVPTFFKNDANYSLDIETQIKHAKMLNSSGINGLVVAGSMGEASHLTRDERNVLFKSIREAIPDTNFKIIAGVPPLNIQDTIADIESASEAHADYSIVLVPGYFGPALTSQQGIIDYFVTIAEKLPLPIIIYNYPGVSNNVDIKIETFEKLLLHPKIVGVKLTHFNLDKYTLLTGNTALNKINNFRSFTGLGQVLVPSLSIGAFGAIDGLSGIFPKCMLKIFSLYKDKEYEKAAELQYLVTKVDQMIMELNLVGVKYALNVAYGFGEVLTGRPPLNIEADMNIWKKHENAFNSLLRMERTL</sequence>
<gene>
    <name evidence="4" type="ORF">AC631_05874</name>
</gene>
<dbReference type="AlphaFoldDB" id="A0A0V1PQ52"/>
<dbReference type="SMART" id="SM01130">
    <property type="entry name" value="DHDPS"/>
    <property type="match status" value="1"/>
</dbReference>
<dbReference type="GO" id="GO:0008840">
    <property type="term" value="F:4-hydroxy-tetrahydrodipicolinate synthase activity"/>
    <property type="evidence" value="ECO:0007669"/>
    <property type="project" value="TreeGrafter"/>
</dbReference>
<dbReference type="CDD" id="cd00408">
    <property type="entry name" value="DHDPS-like"/>
    <property type="match status" value="1"/>
</dbReference>
<evidence type="ECO:0000256" key="1">
    <source>
        <dbReference type="PIRNR" id="PIRNR001365"/>
    </source>
</evidence>
<comment type="caution">
    <text evidence="4">The sequence shown here is derived from an EMBL/GenBank/DDBJ whole genome shotgun (WGS) entry which is preliminary data.</text>
</comment>
<name>A0A0V1PQ52_9ASCO</name>
<evidence type="ECO:0008006" key="6">
    <source>
        <dbReference type="Google" id="ProtNLM"/>
    </source>
</evidence>
<dbReference type="PANTHER" id="PTHR12128">
    <property type="entry name" value="DIHYDRODIPICOLINATE SYNTHASE"/>
    <property type="match status" value="1"/>
</dbReference>